<name>A0AA48WIS0_9BURK</name>
<evidence type="ECO:0000259" key="1">
    <source>
        <dbReference type="PROSITE" id="PS51471"/>
    </source>
</evidence>
<sequence>MSTVTWDERMKARKTASFGASYDYSQIAYEEAPMPALLDALCARLEGELGFRPNNCLLNYYPDGKSSMGFHSDDTDGLSDGTGVAIISLGSVRAIAYRNKLDAALRVDYPLPNGSLLYMSGQVQQEWVHAIPKDPHAGERISLTFRSIRR</sequence>
<dbReference type="InterPro" id="IPR005123">
    <property type="entry name" value="Oxoglu/Fe-dep_dioxygenase_dom"/>
</dbReference>
<evidence type="ECO:0000313" key="3">
    <source>
        <dbReference type="Proteomes" id="UP000662888"/>
    </source>
</evidence>
<reference evidence="2 3" key="1">
    <citation type="submission" date="2020-11" db="EMBL/GenBank/DDBJ databases">
        <authorList>
            <person name="Sun Q."/>
        </authorList>
    </citation>
    <scope>NUCLEOTIDE SEQUENCE [LARGE SCALE GENOMIC DNA]</scope>
    <source>
        <strain evidence="2 3">P8398</strain>
    </source>
</reference>
<feature type="domain" description="Fe2OG dioxygenase" evidence="1">
    <location>
        <begin position="52"/>
        <end position="149"/>
    </location>
</feature>
<dbReference type="Gene3D" id="2.60.120.590">
    <property type="entry name" value="Alpha-ketoglutarate-dependent dioxygenase AlkB-like"/>
    <property type="match status" value="1"/>
</dbReference>
<protein>
    <submittedName>
        <fullName evidence="2">Alpha-ketoglutarate-dependent dioxygenase AlkB</fullName>
    </submittedName>
</protein>
<dbReference type="Pfam" id="PF13532">
    <property type="entry name" value="2OG-FeII_Oxy_2"/>
    <property type="match status" value="1"/>
</dbReference>
<dbReference type="PANTHER" id="PTHR31212:SF4">
    <property type="entry name" value="ALPHA-KETOGLUTARATE-DEPENDENT DIOXYGENASE ALKB HOMOLOG 3"/>
    <property type="match status" value="1"/>
</dbReference>
<dbReference type="PROSITE" id="PS51471">
    <property type="entry name" value="FE2OG_OXY"/>
    <property type="match status" value="1"/>
</dbReference>
<keyword evidence="3" id="KW-1185">Reference proteome</keyword>
<keyword evidence="2" id="KW-0560">Oxidoreductase</keyword>
<dbReference type="InterPro" id="IPR037151">
    <property type="entry name" value="AlkB-like_sf"/>
</dbReference>
<organism evidence="2 3">
    <name type="scientific">Massilia antarctica</name>
    <dbReference type="NCBI Taxonomy" id="2765360"/>
    <lineage>
        <taxon>Bacteria</taxon>
        <taxon>Pseudomonadati</taxon>
        <taxon>Pseudomonadota</taxon>
        <taxon>Betaproteobacteria</taxon>
        <taxon>Burkholderiales</taxon>
        <taxon>Oxalobacteraceae</taxon>
        <taxon>Telluria group</taxon>
        <taxon>Massilia</taxon>
    </lineage>
</organism>
<dbReference type="InterPro" id="IPR027450">
    <property type="entry name" value="AlkB-like"/>
</dbReference>
<keyword evidence="2" id="KW-0223">Dioxygenase</keyword>
<dbReference type="InterPro" id="IPR032854">
    <property type="entry name" value="ALKBH3"/>
</dbReference>
<dbReference type="PANTHER" id="PTHR31212">
    <property type="entry name" value="ALPHA-KETOGLUTARATE-DEPENDENT DIOXYGENASE ALKB HOMOLOG 3"/>
    <property type="match status" value="1"/>
</dbReference>
<gene>
    <name evidence="2" type="ORF">IV454_07110</name>
</gene>
<accession>A0AA48WIS0</accession>
<dbReference type="SUPFAM" id="SSF51197">
    <property type="entry name" value="Clavaminate synthase-like"/>
    <property type="match status" value="1"/>
</dbReference>
<dbReference type="EMBL" id="CP065053">
    <property type="protein sequence ID" value="QPI53141.1"/>
    <property type="molecule type" value="Genomic_DNA"/>
</dbReference>
<proteinExistence type="predicted"/>
<dbReference type="Proteomes" id="UP000662888">
    <property type="component" value="Chromosome"/>
</dbReference>
<dbReference type="GO" id="GO:0051213">
    <property type="term" value="F:dioxygenase activity"/>
    <property type="evidence" value="ECO:0007669"/>
    <property type="project" value="UniProtKB-KW"/>
</dbReference>
<evidence type="ECO:0000313" key="2">
    <source>
        <dbReference type="EMBL" id="QPI53141.1"/>
    </source>
</evidence>